<gene>
    <name evidence="2" type="ORF">DVS28_a1167</name>
</gene>
<accession>A0A346XUH0</accession>
<keyword evidence="3" id="KW-1185">Reference proteome</keyword>
<evidence type="ECO:0008006" key="4">
    <source>
        <dbReference type="Google" id="ProtNLM"/>
    </source>
</evidence>
<dbReference type="PANTHER" id="PTHR30032">
    <property type="entry name" value="N-ACETYLMURAMOYL-L-ALANINE AMIDASE-RELATED"/>
    <property type="match status" value="1"/>
</dbReference>
<keyword evidence="1" id="KW-0732">Signal</keyword>
<proteinExistence type="predicted"/>
<sequence>MTVLAVALVAAVLTALPASASEECLADASGDLVDLVTGNAATNPNGDLRAMCVTHSPGTLVLHARLGAATDVATHPAWEPGRSALVFQVDVDPPAPGGEGTHAYDVVIGRAAGEPAWTVQRADDGEVVCGDGFPADGLPSAQLPTFDLTLDTADCLPTAAGQAPTAVRVGTFLIFAEAGGNSTLDEMPSATELYGSAVDTAPRPEEVPHAGVVRVDGRTRIETAIAVSQQAFPGEDSAGAVVLATGRPPTADGTAPTSSPDALAAAPLATHVSGPVLLVGSPGPEQLAPEVLAEVDRILAPGSTVYLVGGEAVLHSSVADDLTAAGYTARRLAGLSRESTSLAVALEIDREPTRIVLADGSRFEHALLGAAYAAQANARPIGPDGGPAGHAVLLLTTRDEQGQPTLHHTQPGYVTTDRPGRQVVTIGEAATEAARRAGLSVAPEDQLVAPGDDVFATSLLVADRYVNGRATPTPVATAEGAEPLPGIAAPSVPTSVVVTSGVSFPDALGGAALAGRYGVPLLFSWPDSLPGPTRSWLRTLPNRIDPGFVLGGPAALRDAVPAQLSGCGVRPPDQSTPECRPA</sequence>
<dbReference type="Proteomes" id="UP000264006">
    <property type="component" value="Chromosome"/>
</dbReference>
<evidence type="ECO:0000313" key="3">
    <source>
        <dbReference type="Proteomes" id="UP000264006"/>
    </source>
</evidence>
<organism evidence="2 3">
    <name type="scientific">Euzebya pacifica</name>
    <dbReference type="NCBI Taxonomy" id="1608957"/>
    <lineage>
        <taxon>Bacteria</taxon>
        <taxon>Bacillati</taxon>
        <taxon>Actinomycetota</taxon>
        <taxon>Nitriliruptoria</taxon>
        <taxon>Euzebyales</taxon>
    </lineage>
</organism>
<dbReference type="InterPro" id="IPR007253">
    <property type="entry name" value="Cell_wall-bd_2"/>
</dbReference>
<evidence type="ECO:0000313" key="2">
    <source>
        <dbReference type="EMBL" id="AXV05867.1"/>
    </source>
</evidence>
<protein>
    <recommendedName>
        <fullName evidence="4">Cell wall binding repeat 2</fullName>
    </recommendedName>
</protein>
<evidence type="ECO:0000256" key="1">
    <source>
        <dbReference type="SAM" id="SignalP"/>
    </source>
</evidence>
<dbReference type="RefSeq" id="WP_164709982.1">
    <property type="nucleotide sequence ID" value="NZ_CP031165.1"/>
</dbReference>
<dbReference type="EMBL" id="CP031165">
    <property type="protein sequence ID" value="AXV05867.1"/>
    <property type="molecule type" value="Genomic_DNA"/>
</dbReference>
<feature type="chain" id="PRO_5016832763" description="Cell wall binding repeat 2" evidence="1">
    <location>
        <begin position="21"/>
        <end position="582"/>
    </location>
</feature>
<dbReference type="Pfam" id="PF04122">
    <property type="entry name" value="CW_binding_2"/>
    <property type="match status" value="2"/>
</dbReference>
<name>A0A346XUH0_9ACTN</name>
<reference evidence="2 3" key="1">
    <citation type="submission" date="2018-09" db="EMBL/GenBank/DDBJ databases">
        <title>Complete genome sequence of Euzebya sp. DY32-46 isolated from seawater of Pacific Ocean.</title>
        <authorList>
            <person name="Xu L."/>
            <person name="Wu Y.-H."/>
            <person name="Xu X.-W."/>
        </authorList>
    </citation>
    <scope>NUCLEOTIDE SEQUENCE [LARGE SCALE GENOMIC DNA]</scope>
    <source>
        <strain evidence="2 3">DY32-46</strain>
    </source>
</reference>
<dbReference type="PANTHER" id="PTHR30032:SF8">
    <property type="entry name" value="GERMINATION-SPECIFIC N-ACETYLMURAMOYL-L-ALANINE AMIDASE"/>
    <property type="match status" value="1"/>
</dbReference>
<dbReference type="InterPro" id="IPR051922">
    <property type="entry name" value="Bact_Sporulation_Assoc"/>
</dbReference>
<dbReference type="KEGG" id="euz:DVS28_a1167"/>
<feature type="signal peptide" evidence="1">
    <location>
        <begin position="1"/>
        <end position="20"/>
    </location>
</feature>
<dbReference type="AlphaFoldDB" id="A0A346XUH0"/>